<organism evidence="2 3">
    <name type="scientific">Panicum virgatum</name>
    <name type="common">Blackwell switchgrass</name>
    <dbReference type="NCBI Taxonomy" id="38727"/>
    <lineage>
        <taxon>Eukaryota</taxon>
        <taxon>Viridiplantae</taxon>
        <taxon>Streptophyta</taxon>
        <taxon>Embryophyta</taxon>
        <taxon>Tracheophyta</taxon>
        <taxon>Spermatophyta</taxon>
        <taxon>Magnoliopsida</taxon>
        <taxon>Liliopsida</taxon>
        <taxon>Poales</taxon>
        <taxon>Poaceae</taxon>
        <taxon>PACMAD clade</taxon>
        <taxon>Panicoideae</taxon>
        <taxon>Panicodae</taxon>
        <taxon>Paniceae</taxon>
        <taxon>Panicinae</taxon>
        <taxon>Panicum</taxon>
        <taxon>Panicum sect. Hiantes</taxon>
    </lineage>
</organism>
<proteinExistence type="predicted"/>
<dbReference type="EMBL" id="CM029040">
    <property type="protein sequence ID" value="KAG2631150.1"/>
    <property type="molecule type" value="Genomic_DNA"/>
</dbReference>
<dbReference type="AlphaFoldDB" id="A0A8T0V7G0"/>
<dbReference type="Proteomes" id="UP000823388">
    <property type="component" value="Chromosome 2N"/>
</dbReference>
<evidence type="ECO:0000313" key="2">
    <source>
        <dbReference type="EMBL" id="KAG2631150.1"/>
    </source>
</evidence>
<evidence type="ECO:0000313" key="3">
    <source>
        <dbReference type="Proteomes" id="UP000823388"/>
    </source>
</evidence>
<feature type="region of interest" description="Disordered" evidence="1">
    <location>
        <begin position="1"/>
        <end position="101"/>
    </location>
</feature>
<protein>
    <submittedName>
        <fullName evidence="2">Uncharacterized protein</fullName>
    </submittedName>
</protein>
<name>A0A8T0V7G0_PANVG</name>
<gene>
    <name evidence="2" type="ORF">PVAP13_2NG006200</name>
</gene>
<reference evidence="2" key="1">
    <citation type="submission" date="2020-05" db="EMBL/GenBank/DDBJ databases">
        <title>WGS assembly of Panicum virgatum.</title>
        <authorList>
            <person name="Lovell J.T."/>
            <person name="Jenkins J."/>
            <person name="Shu S."/>
            <person name="Juenger T.E."/>
            <person name="Schmutz J."/>
        </authorList>
    </citation>
    <scope>NUCLEOTIDE SEQUENCE</scope>
    <source>
        <strain evidence="2">AP13</strain>
    </source>
</reference>
<dbReference type="EMBL" id="CM029040">
    <property type="protein sequence ID" value="KAG2631149.1"/>
    <property type="molecule type" value="Genomic_DNA"/>
</dbReference>
<sequence>MPSSRHRKMTEDCQPKTRRVGPTGRTPGGSPATPQKLAQEISGGFSLRGAARGGGGSAEPHAGRGGERGDMRRNGGVEGSGSGQCGPERERHSRGSGGAEE</sequence>
<evidence type="ECO:0000256" key="1">
    <source>
        <dbReference type="SAM" id="MobiDB-lite"/>
    </source>
</evidence>
<keyword evidence="3" id="KW-1185">Reference proteome</keyword>
<accession>A0A8T0V7G0</accession>
<comment type="caution">
    <text evidence="2">The sequence shown here is derived from an EMBL/GenBank/DDBJ whole genome shotgun (WGS) entry which is preliminary data.</text>
</comment>
<feature type="compositionally biased region" description="Low complexity" evidence="1">
    <location>
        <begin position="20"/>
        <end position="34"/>
    </location>
</feature>
<feature type="compositionally biased region" description="Basic and acidic residues" evidence="1">
    <location>
        <begin position="61"/>
        <end position="75"/>
    </location>
</feature>